<dbReference type="AlphaFoldDB" id="A0AAV3QH69"/>
<gene>
    <name evidence="1" type="ORF">LIER_43642</name>
</gene>
<accession>A0AAV3QH69</accession>
<dbReference type="Proteomes" id="UP001454036">
    <property type="component" value="Unassembled WGS sequence"/>
</dbReference>
<sequence length="114" mass="13082">MDYFTLVDIYVIALAAGYKYRSPIMYWWENLGDILDNGLRSLQCDEDVKAFLEVASWWKTMDLYLDGTPLWSIVRLTNMIPTTAYVIELEEGDSGFEINSKDEVVVGNGKLLMI</sequence>
<comment type="caution">
    <text evidence="1">The sequence shown here is derived from an EMBL/GenBank/DDBJ whole genome shotgun (WGS) entry which is preliminary data.</text>
</comment>
<organism evidence="1 2">
    <name type="scientific">Lithospermum erythrorhizon</name>
    <name type="common">Purple gromwell</name>
    <name type="synonym">Lithospermum officinale var. erythrorhizon</name>
    <dbReference type="NCBI Taxonomy" id="34254"/>
    <lineage>
        <taxon>Eukaryota</taxon>
        <taxon>Viridiplantae</taxon>
        <taxon>Streptophyta</taxon>
        <taxon>Embryophyta</taxon>
        <taxon>Tracheophyta</taxon>
        <taxon>Spermatophyta</taxon>
        <taxon>Magnoliopsida</taxon>
        <taxon>eudicotyledons</taxon>
        <taxon>Gunneridae</taxon>
        <taxon>Pentapetalae</taxon>
        <taxon>asterids</taxon>
        <taxon>lamiids</taxon>
        <taxon>Boraginales</taxon>
        <taxon>Boraginaceae</taxon>
        <taxon>Boraginoideae</taxon>
        <taxon>Lithospermeae</taxon>
        <taxon>Lithospermum</taxon>
    </lineage>
</organism>
<dbReference type="EMBL" id="BAABME010037131">
    <property type="protein sequence ID" value="GAA0163429.1"/>
    <property type="molecule type" value="Genomic_DNA"/>
</dbReference>
<reference evidence="1 2" key="1">
    <citation type="submission" date="2024-01" db="EMBL/GenBank/DDBJ databases">
        <title>The complete chloroplast genome sequence of Lithospermum erythrorhizon: insights into the phylogenetic relationship among Boraginaceae species and the maternal lineages of purple gromwells.</title>
        <authorList>
            <person name="Okada T."/>
            <person name="Watanabe K."/>
        </authorList>
    </citation>
    <scope>NUCLEOTIDE SEQUENCE [LARGE SCALE GENOMIC DNA]</scope>
</reference>
<proteinExistence type="predicted"/>
<evidence type="ECO:0000313" key="2">
    <source>
        <dbReference type="Proteomes" id="UP001454036"/>
    </source>
</evidence>
<protein>
    <submittedName>
        <fullName evidence="1">Uncharacterized protein</fullName>
    </submittedName>
</protein>
<keyword evidence="2" id="KW-1185">Reference proteome</keyword>
<name>A0AAV3QH69_LITER</name>
<evidence type="ECO:0000313" key="1">
    <source>
        <dbReference type="EMBL" id="GAA0163429.1"/>
    </source>
</evidence>